<evidence type="ECO:0000256" key="3">
    <source>
        <dbReference type="ARBA" id="ARBA00009767"/>
    </source>
</evidence>
<dbReference type="NCBIfam" id="NF002991">
    <property type="entry name" value="PRK03739.1"/>
    <property type="match status" value="1"/>
</dbReference>
<dbReference type="Proteomes" id="UP001501752">
    <property type="component" value="Unassembled WGS sequence"/>
</dbReference>
<dbReference type="PROSITE" id="PS00815">
    <property type="entry name" value="AIPM_HOMOCIT_SYNTH_1"/>
    <property type="match status" value="1"/>
</dbReference>
<dbReference type="EC" id="2.3.3.13" evidence="4 10"/>
<evidence type="ECO:0000256" key="4">
    <source>
        <dbReference type="ARBA" id="ARBA00012973"/>
    </source>
</evidence>
<evidence type="ECO:0000256" key="7">
    <source>
        <dbReference type="ARBA" id="ARBA00022679"/>
    </source>
</evidence>
<comment type="subcellular location">
    <subcellularLocation>
        <location evidence="10">Cytoplasm</location>
    </subcellularLocation>
</comment>
<evidence type="ECO:0000256" key="8">
    <source>
        <dbReference type="ARBA" id="ARBA00022723"/>
    </source>
</evidence>
<comment type="subunit">
    <text evidence="10">Homodimer.</text>
</comment>
<dbReference type="CDD" id="cd07942">
    <property type="entry name" value="DRE_TIM_LeuA"/>
    <property type="match status" value="1"/>
</dbReference>
<evidence type="ECO:0000256" key="2">
    <source>
        <dbReference type="ARBA" id="ARBA00004689"/>
    </source>
</evidence>
<accession>A0ABP9D9V0</accession>
<keyword evidence="10" id="KW-0963">Cytoplasm</keyword>
<protein>
    <recommendedName>
        <fullName evidence="4 10">2-isopropylmalate synthase</fullName>
        <ecNumber evidence="4 10">2.3.3.13</ecNumber>
    </recommendedName>
    <alternativeName>
        <fullName evidence="10">Alpha-IPM synthase</fullName>
    </alternativeName>
    <alternativeName>
        <fullName evidence="10">Alpha-isopropylmalate synthase</fullName>
    </alternativeName>
</protein>
<dbReference type="InterPro" id="IPR002034">
    <property type="entry name" value="AIPM/Hcit_synth_CS"/>
</dbReference>
<comment type="similarity">
    <text evidence="3 10">Belongs to the alpha-IPM synthase/homocitrate synthase family. LeuA type 2 subfamily.</text>
</comment>
<dbReference type="InterPro" id="IPR000891">
    <property type="entry name" value="PYR_CT"/>
</dbReference>
<sequence>MGNRYMTTNTSGPTVPAVPALTGTVQRPSGMRAHRYRPFEGPDLPNRTWPSRRLRHAPLWCSVDLRDGNQALVEPMDLPRKHLLFQQLLRMGFKEIEVGFPSASQTDFDFVRELIDRDLIPHDVTIQVITQARAELIERTFEAVSGAPRAIVHLYNSVSPLQRQVVFDAGRERIRELTVDAVRLITKLAAEHVGGVLMFEYSPESFTATEPDYALEICEAVMDVWQPAEGRPIIINLPATVECTPANEFADQVEWMHRHLSRREHIVLSVHPHNDRGTGVAAAELALLAGADRVEGCLFGNGERTGNVDLVTLGMNLFSQGVDPMIDFSDIDEVRRVAEECTQLPVHPRHPYAGELVYTAFSGSHQDAIKKGLDAMERAAGLAGTDLADTPWGVPYLPIDPKDVGRSYEAIIRVNSQSGKSGVAYLLKTEHGIDLPRRLQFEFSKVVQRHSESSATEVGSATVWELFRAEYLSPGDRLRLGDAQDGRVAVRLDGQEHRLAAGDGDAFAAGLRELGVDVQVLALSVQPVDGEPSSVAVCAECTVDGVPTWGVAIHPDGAYAAVSAVAGAVDRAAR</sequence>
<feature type="compositionally biased region" description="Polar residues" evidence="11">
    <location>
        <begin position="1"/>
        <end position="13"/>
    </location>
</feature>
<dbReference type="PROSITE" id="PS50991">
    <property type="entry name" value="PYR_CT"/>
    <property type="match status" value="1"/>
</dbReference>
<dbReference type="InterPro" id="IPR013785">
    <property type="entry name" value="Aldolase_TIM"/>
</dbReference>
<dbReference type="InterPro" id="IPR005668">
    <property type="entry name" value="IPM_Synthase"/>
</dbReference>
<evidence type="ECO:0000313" key="14">
    <source>
        <dbReference type="Proteomes" id="UP001501752"/>
    </source>
</evidence>
<dbReference type="PANTHER" id="PTHR46911">
    <property type="match status" value="1"/>
</dbReference>
<comment type="pathway">
    <text evidence="2 10">Amino-acid biosynthesis; L-leucine biosynthesis; L-leucine from 3-methyl-2-oxobutanoate: step 1/4.</text>
</comment>
<evidence type="ECO:0000259" key="12">
    <source>
        <dbReference type="PROSITE" id="PS50991"/>
    </source>
</evidence>
<dbReference type="Pfam" id="PF00682">
    <property type="entry name" value="HMGL-like"/>
    <property type="match status" value="1"/>
</dbReference>
<evidence type="ECO:0000256" key="5">
    <source>
        <dbReference type="ARBA" id="ARBA00022430"/>
    </source>
</evidence>
<keyword evidence="8 10" id="KW-0479">Metal-binding</keyword>
<evidence type="ECO:0000256" key="9">
    <source>
        <dbReference type="ARBA" id="ARBA00023304"/>
    </source>
</evidence>
<dbReference type="InterPro" id="IPR039371">
    <property type="entry name" value="LeuA_N_DRE-TIM"/>
</dbReference>
<dbReference type="EMBL" id="BAABIS010000001">
    <property type="protein sequence ID" value="GAA4834524.1"/>
    <property type="molecule type" value="Genomic_DNA"/>
</dbReference>
<keyword evidence="6 10" id="KW-0028">Amino-acid biosynthesis</keyword>
<evidence type="ECO:0000256" key="11">
    <source>
        <dbReference type="SAM" id="MobiDB-lite"/>
    </source>
</evidence>
<feature type="region of interest" description="Regulatory domain" evidence="10">
    <location>
        <begin position="474"/>
        <end position="574"/>
    </location>
</feature>
<dbReference type="InterPro" id="IPR036230">
    <property type="entry name" value="LeuA_allosteric_dom_sf"/>
</dbReference>
<gene>
    <name evidence="13" type="primary">leuA_1</name>
    <name evidence="10" type="synonym">leuA</name>
    <name evidence="13" type="ORF">GCM10023235_06360</name>
</gene>
<keyword evidence="5 10" id="KW-0432">Leucine biosynthesis</keyword>
<evidence type="ECO:0000256" key="6">
    <source>
        <dbReference type="ARBA" id="ARBA00022605"/>
    </source>
</evidence>
<dbReference type="Pfam" id="PF22615">
    <property type="entry name" value="IPMS_D2"/>
    <property type="match status" value="1"/>
</dbReference>
<evidence type="ECO:0000313" key="13">
    <source>
        <dbReference type="EMBL" id="GAA4834524.1"/>
    </source>
</evidence>
<keyword evidence="9 10" id="KW-0100">Branched-chain amino acid biosynthesis</keyword>
<feature type="region of interest" description="Disordered" evidence="11">
    <location>
        <begin position="1"/>
        <end position="22"/>
    </location>
</feature>
<keyword evidence="14" id="KW-1185">Reference proteome</keyword>
<dbReference type="HAMAP" id="MF_00572">
    <property type="entry name" value="LeuA_type2"/>
    <property type="match status" value="1"/>
</dbReference>
<dbReference type="InterPro" id="IPR054692">
    <property type="entry name" value="LeuA-like_post-cat"/>
</dbReference>
<dbReference type="SUPFAM" id="SSF110921">
    <property type="entry name" value="2-isopropylmalate synthase LeuA, allosteric (dimerisation) domain"/>
    <property type="match status" value="1"/>
</dbReference>
<comment type="catalytic activity">
    <reaction evidence="1 10">
        <text>3-methyl-2-oxobutanoate + acetyl-CoA + H2O = (2S)-2-isopropylmalate + CoA + H(+)</text>
        <dbReference type="Rhea" id="RHEA:21524"/>
        <dbReference type="ChEBI" id="CHEBI:1178"/>
        <dbReference type="ChEBI" id="CHEBI:11851"/>
        <dbReference type="ChEBI" id="CHEBI:15377"/>
        <dbReference type="ChEBI" id="CHEBI:15378"/>
        <dbReference type="ChEBI" id="CHEBI:57287"/>
        <dbReference type="ChEBI" id="CHEBI:57288"/>
        <dbReference type="EC" id="2.3.3.13"/>
    </reaction>
</comment>
<dbReference type="Gene3D" id="3.30.160.270">
    <property type="match status" value="1"/>
</dbReference>
<dbReference type="InterPro" id="IPR013709">
    <property type="entry name" value="2-isopropylmalate_synth_dimer"/>
</dbReference>
<dbReference type="SUPFAM" id="SSF89000">
    <property type="entry name" value="post-HMGL domain-like"/>
    <property type="match status" value="1"/>
</dbReference>
<comment type="function">
    <text evidence="10">Catalyzes the condensation of the acetyl group of acetyl-CoA with 3-methyl-2-oxobutanoate (2-ketoisovalerate) to form 3-carboxy-3-hydroxy-4-methylpentanoate (2-isopropylmalate).</text>
</comment>
<feature type="binding site" evidence="10">
    <location>
        <position position="271"/>
    </location>
    <ligand>
        <name>Mg(2+)</name>
        <dbReference type="ChEBI" id="CHEBI:18420"/>
    </ligand>
</feature>
<keyword evidence="7 10" id="KW-0808">Transferase</keyword>
<feature type="domain" description="Pyruvate carboxyltransferase" evidence="12">
    <location>
        <begin position="58"/>
        <end position="332"/>
    </location>
</feature>
<reference evidence="14" key="1">
    <citation type="journal article" date="2019" name="Int. J. Syst. Evol. Microbiol.">
        <title>The Global Catalogue of Microorganisms (GCM) 10K type strain sequencing project: providing services to taxonomists for standard genome sequencing and annotation.</title>
        <authorList>
            <consortium name="The Broad Institute Genomics Platform"/>
            <consortium name="The Broad Institute Genome Sequencing Center for Infectious Disease"/>
            <person name="Wu L."/>
            <person name="Ma J."/>
        </authorList>
    </citation>
    <scope>NUCLEOTIDE SEQUENCE [LARGE SCALE GENOMIC DNA]</scope>
    <source>
        <strain evidence="14">JCM 13006</strain>
    </source>
</reference>
<feature type="binding site" evidence="10">
    <location>
        <position position="67"/>
    </location>
    <ligand>
        <name>Mg(2+)</name>
        <dbReference type="ChEBI" id="CHEBI:18420"/>
    </ligand>
</feature>
<dbReference type="PROSITE" id="PS00816">
    <property type="entry name" value="AIPM_HOMOCIT_SYNTH_2"/>
    <property type="match status" value="1"/>
</dbReference>
<evidence type="ECO:0000256" key="1">
    <source>
        <dbReference type="ARBA" id="ARBA00000064"/>
    </source>
</evidence>
<dbReference type="NCBIfam" id="TIGR00970">
    <property type="entry name" value="leuA_yeast"/>
    <property type="match status" value="1"/>
</dbReference>
<proteinExistence type="inferred from homology"/>
<organism evidence="13 14">
    <name type="scientific">Kitasatospora terrestris</name>
    <dbReference type="NCBI Taxonomy" id="258051"/>
    <lineage>
        <taxon>Bacteria</taxon>
        <taxon>Bacillati</taxon>
        <taxon>Actinomycetota</taxon>
        <taxon>Actinomycetes</taxon>
        <taxon>Kitasatosporales</taxon>
        <taxon>Streptomycetaceae</taxon>
        <taxon>Kitasatospora</taxon>
    </lineage>
</organism>
<feature type="binding site" evidence="10">
    <location>
        <position position="307"/>
    </location>
    <ligand>
        <name>Mg(2+)</name>
        <dbReference type="ChEBI" id="CHEBI:18420"/>
    </ligand>
</feature>
<dbReference type="SUPFAM" id="SSF51569">
    <property type="entry name" value="Aldolase"/>
    <property type="match status" value="1"/>
</dbReference>
<dbReference type="Gene3D" id="3.20.20.70">
    <property type="entry name" value="Aldolase class I"/>
    <property type="match status" value="1"/>
</dbReference>
<comment type="caution">
    <text evidence="13">The sequence shown here is derived from an EMBL/GenBank/DDBJ whole genome shotgun (WGS) entry which is preliminary data.</text>
</comment>
<dbReference type="SMART" id="SM00917">
    <property type="entry name" value="LeuA_dimer"/>
    <property type="match status" value="1"/>
</dbReference>
<comment type="cofactor">
    <cofactor evidence="10">
        <name>Mg(2+)</name>
        <dbReference type="ChEBI" id="CHEBI:18420"/>
    </cofactor>
</comment>
<dbReference type="PANTHER" id="PTHR46911:SF1">
    <property type="entry name" value="2-ISOPROPYLMALATE SYNTHASE"/>
    <property type="match status" value="1"/>
</dbReference>
<feature type="binding site" evidence="10">
    <location>
        <position position="273"/>
    </location>
    <ligand>
        <name>Mg(2+)</name>
        <dbReference type="ChEBI" id="CHEBI:18420"/>
    </ligand>
</feature>
<keyword evidence="10" id="KW-0460">Magnesium</keyword>
<evidence type="ECO:0000256" key="10">
    <source>
        <dbReference type="HAMAP-Rule" id="MF_00572"/>
    </source>
</evidence>
<name>A0ABP9D9V0_9ACTN</name>